<name>A0ABP7W9P6_9ACTN</name>
<sequence>MSSALSTVIIIASLLAAAYSLVTTLRDRAMGWDHLAALGVLEALLIAQMVVGFVKLSGDEGPADTATFVGYLIGVVLIPVVSAGWGLLERTRWGPGVIVVACLAVSVMVVRLGQLWEGTVV</sequence>
<dbReference type="Proteomes" id="UP001500683">
    <property type="component" value="Unassembled WGS sequence"/>
</dbReference>
<keyword evidence="1" id="KW-1133">Transmembrane helix</keyword>
<evidence type="ECO:0008006" key="4">
    <source>
        <dbReference type="Google" id="ProtNLM"/>
    </source>
</evidence>
<evidence type="ECO:0000313" key="2">
    <source>
        <dbReference type="EMBL" id="GAA4083262.1"/>
    </source>
</evidence>
<feature type="transmembrane region" description="Helical" evidence="1">
    <location>
        <begin position="68"/>
        <end position="87"/>
    </location>
</feature>
<keyword evidence="1" id="KW-0812">Transmembrane</keyword>
<keyword evidence="3" id="KW-1185">Reference proteome</keyword>
<reference evidence="3" key="1">
    <citation type="journal article" date="2019" name="Int. J. Syst. Evol. Microbiol.">
        <title>The Global Catalogue of Microorganisms (GCM) 10K type strain sequencing project: providing services to taxonomists for standard genome sequencing and annotation.</title>
        <authorList>
            <consortium name="The Broad Institute Genomics Platform"/>
            <consortium name="The Broad Institute Genome Sequencing Center for Infectious Disease"/>
            <person name="Wu L."/>
            <person name="Ma J."/>
        </authorList>
    </citation>
    <scope>NUCLEOTIDE SEQUENCE [LARGE SCALE GENOMIC DNA]</scope>
    <source>
        <strain evidence="3">JCM 16702</strain>
    </source>
</reference>
<protein>
    <recommendedName>
        <fullName evidence="4">Integral membrane protein</fullName>
    </recommendedName>
</protein>
<keyword evidence="1" id="KW-0472">Membrane</keyword>
<gene>
    <name evidence="2" type="ORF">GCM10022214_48510</name>
</gene>
<feature type="transmembrane region" description="Helical" evidence="1">
    <location>
        <begin position="93"/>
        <end position="113"/>
    </location>
</feature>
<evidence type="ECO:0000256" key="1">
    <source>
        <dbReference type="SAM" id="Phobius"/>
    </source>
</evidence>
<comment type="caution">
    <text evidence="2">The sequence shown here is derived from an EMBL/GenBank/DDBJ whole genome shotgun (WGS) entry which is preliminary data.</text>
</comment>
<dbReference type="EMBL" id="BAAAZG010000036">
    <property type="protein sequence ID" value="GAA4083262.1"/>
    <property type="molecule type" value="Genomic_DNA"/>
</dbReference>
<dbReference type="RefSeq" id="WP_344951706.1">
    <property type="nucleotide sequence ID" value="NZ_BAAAZG010000036.1"/>
</dbReference>
<evidence type="ECO:0000313" key="3">
    <source>
        <dbReference type="Proteomes" id="UP001500683"/>
    </source>
</evidence>
<proteinExistence type="predicted"/>
<accession>A0ABP7W9P6</accession>
<organism evidence="2 3">
    <name type="scientific">Actinomadura miaoliensis</name>
    <dbReference type="NCBI Taxonomy" id="430685"/>
    <lineage>
        <taxon>Bacteria</taxon>
        <taxon>Bacillati</taxon>
        <taxon>Actinomycetota</taxon>
        <taxon>Actinomycetes</taxon>
        <taxon>Streptosporangiales</taxon>
        <taxon>Thermomonosporaceae</taxon>
        <taxon>Actinomadura</taxon>
    </lineage>
</organism>
<feature type="transmembrane region" description="Helical" evidence="1">
    <location>
        <begin position="36"/>
        <end position="56"/>
    </location>
</feature>